<dbReference type="Proteomes" id="UP000095743">
    <property type="component" value="Chromosome"/>
</dbReference>
<dbReference type="GO" id="GO:0016491">
    <property type="term" value="F:oxidoreductase activity"/>
    <property type="evidence" value="ECO:0007669"/>
    <property type="project" value="InterPro"/>
</dbReference>
<organism evidence="2 3">
    <name type="scientific">Geosporobacter ferrireducens</name>
    <dbReference type="NCBI Taxonomy" id="1424294"/>
    <lineage>
        <taxon>Bacteria</taxon>
        <taxon>Bacillati</taxon>
        <taxon>Bacillota</taxon>
        <taxon>Clostridia</taxon>
        <taxon>Peptostreptococcales</taxon>
        <taxon>Thermotaleaceae</taxon>
        <taxon>Geosporobacter</taxon>
    </lineage>
</organism>
<dbReference type="GO" id="GO:0046872">
    <property type="term" value="F:metal ion binding"/>
    <property type="evidence" value="ECO:0007669"/>
    <property type="project" value="InterPro"/>
</dbReference>
<gene>
    <name evidence="2" type="ORF">Gferi_13695</name>
</gene>
<keyword evidence="3" id="KW-1185">Reference proteome</keyword>
<dbReference type="EMBL" id="CP017269">
    <property type="protein sequence ID" value="AOT70533.1"/>
    <property type="molecule type" value="Genomic_DNA"/>
</dbReference>
<reference evidence="2 3" key="1">
    <citation type="submission" date="2016-09" db="EMBL/GenBank/DDBJ databases">
        <title>Genomic analysis reveals versatility of anaerobic energy metabolism of Geosporobacter ferrireducens IRF9 of phylum Firmicutes.</title>
        <authorList>
            <person name="Kim S.-J."/>
        </authorList>
    </citation>
    <scope>NUCLEOTIDE SEQUENCE [LARGE SCALE GENOMIC DNA]</scope>
    <source>
        <strain evidence="2 3">IRF9</strain>
    </source>
</reference>
<evidence type="ECO:0000313" key="3">
    <source>
        <dbReference type="Proteomes" id="UP000095743"/>
    </source>
</evidence>
<dbReference type="Pfam" id="PF02915">
    <property type="entry name" value="Rubrerythrin"/>
    <property type="match status" value="1"/>
</dbReference>
<dbReference type="CDD" id="cd01045">
    <property type="entry name" value="Ferritin_like_AB"/>
    <property type="match status" value="1"/>
</dbReference>
<name>A0A1D8GHY8_9FIRM</name>
<dbReference type="Gene3D" id="1.20.1260.10">
    <property type="match status" value="1"/>
</dbReference>
<dbReference type="STRING" id="1424294.Gferi_13695"/>
<protein>
    <recommendedName>
        <fullName evidence="1">Rubrerythrin diiron-binding domain-containing protein</fullName>
    </recommendedName>
</protein>
<dbReference type="PANTHER" id="PTHR33531:SF7">
    <property type="entry name" value="HYPOTHETICAL MEMBRANE PROTEIN, CONSERVED"/>
    <property type="match status" value="1"/>
</dbReference>
<dbReference type="SUPFAM" id="SSF47240">
    <property type="entry name" value="Ferritin-like"/>
    <property type="match status" value="1"/>
</dbReference>
<dbReference type="InterPro" id="IPR009078">
    <property type="entry name" value="Ferritin-like_SF"/>
</dbReference>
<sequence length="162" mass="19229">MEGFNELELLKMAKGVEEEGYRFYMEAAERFQDEDIKQMFHYLALEEAEHVKVFEQLYDRVAARLGVSEEYLMEEEVVQYLKAISDTAIFNTNGLTYYRVQQVNTVRDALLIGMQAEKDAILFYETFLKNTKTDMTQKVLERLIKEEVKHLYQFKVLIQELK</sequence>
<dbReference type="OrthoDB" id="271558at2"/>
<dbReference type="InterPro" id="IPR012347">
    <property type="entry name" value="Ferritin-like"/>
</dbReference>
<dbReference type="AlphaFoldDB" id="A0A1D8GHY8"/>
<dbReference type="PANTHER" id="PTHR33531">
    <property type="entry name" value="RUBRERYTHRIN SUBFAMILY"/>
    <property type="match status" value="1"/>
</dbReference>
<dbReference type="KEGG" id="gfe:Gferi_13695"/>
<evidence type="ECO:0000313" key="2">
    <source>
        <dbReference type="EMBL" id="AOT70533.1"/>
    </source>
</evidence>
<dbReference type="InterPro" id="IPR003251">
    <property type="entry name" value="Rr_diiron-bd_dom"/>
</dbReference>
<proteinExistence type="predicted"/>
<evidence type="ECO:0000259" key="1">
    <source>
        <dbReference type="Pfam" id="PF02915"/>
    </source>
</evidence>
<accession>A0A1D8GHY8</accession>
<dbReference type="RefSeq" id="WP_069977384.1">
    <property type="nucleotide sequence ID" value="NZ_CP017269.1"/>
</dbReference>
<feature type="domain" description="Rubrerythrin diiron-binding" evidence="1">
    <location>
        <begin position="8"/>
        <end position="157"/>
    </location>
</feature>